<comment type="catalytic activity">
    <reaction evidence="11">
        <text>N(6)-(pyridoxal phosphate)-L-lysyl-[4-amino-5-hydroxymethyl-2-methylpyrimidine phosphate synthase] + L-histidyl-[4-amino-5-hydroxymethyl-2-methylpyrimidine phosphate synthase] + 2 Fe(3+) + 4 H2O = L-lysyl-[4-amino-5-hydroxymethyl-2-methylpyrimidine phosphate synthase] + (2S)-2-amino-5-hydroxy-4-oxopentanoyl-[4-amino-5-hydroxymethyl-2-methylpyrimidine phosphate synthase] + 4-amino-2-methyl-5-(phosphooxymethyl)pyrimidine + 3-oxopropanoate + 2 Fe(2+) + 2 H(+)</text>
        <dbReference type="Rhea" id="RHEA:65756"/>
        <dbReference type="Rhea" id="RHEA-COMP:16892"/>
        <dbReference type="Rhea" id="RHEA-COMP:16893"/>
        <dbReference type="Rhea" id="RHEA-COMP:16894"/>
        <dbReference type="Rhea" id="RHEA-COMP:16895"/>
        <dbReference type="ChEBI" id="CHEBI:15377"/>
        <dbReference type="ChEBI" id="CHEBI:15378"/>
        <dbReference type="ChEBI" id="CHEBI:29033"/>
        <dbReference type="ChEBI" id="CHEBI:29034"/>
        <dbReference type="ChEBI" id="CHEBI:29969"/>
        <dbReference type="ChEBI" id="CHEBI:29979"/>
        <dbReference type="ChEBI" id="CHEBI:33190"/>
        <dbReference type="ChEBI" id="CHEBI:58354"/>
        <dbReference type="ChEBI" id="CHEBI:143915"/>
        <dbReference type="ChEBI" id="CHEBI:157692"/>
    </reaction>
    <physiologicalReaction direction="left-to-right" evidence="11">
        <dbReference type="Rhea" id="RHEA:65757"/>
    </physiologicalReaction>
</comment>
<dbReference type="Gene3D" id="3.40.190.10">
    <property type="entry name" value="Periplasmic binding protein-like II"/>
    <property type="match status" value="2"/>
</dbReference>
<keyword evidence="12" id="KW-0812">Transmembrane</keyword>
<keyword evidence="16" id="KW-1185">Reference proteome</keyword>
<dbReference type="SUPFAM" id="SSF53850">
    <property type="entry name" value="Periplasmic binding protein-like II"/>
    <property type="match status" value="1"/>
</dbReference>
<dbReference type="PROSITE" id="PS50887">
    <property type="entry name" value="GGDEF"/>
    <property type="match status" value="1"/>
</dbReference>
<keyword evidence="7" id="KW-0663">Pyridoxal phosphate</keyword>
<dbReference type="RefSeq" id="WP_075763861.1">
    <property type="nucleotide sequence ID" value="NZ_MJIL01000069.1"/>
</dbReference>
<evidence type="ECO:0000256" key="11">
    <source>
        <dbReference type="ARBA" id="ARBA00048179"/>
    </source>
</evidence>
<keyword evidence="9" id="KW-0408">Iron</keyword>
<keyword evidence="12" id="KW-0472">Membrane</keyword>
<dbReference type="InterPro" id="IPR027939">
    <property type="entry name" value="NMT1/THI5"/>
</dbReference>
<dbReference type="GO" id="GO:0046872">
    <property type="term" value="F:metal ion binding"/>
    <property type="evidence" value="ECO:0007669"/>
    <property type="project" value="UniProtKB-KW"/>
</dbReference>
<evidence type="ECO:0000256" key="9">
    <source>
        <dbReference type="ARBA" id="ARBA00023004"/>
    </source>
</evidence>
<accession>A0A1Q9GN26</accession>
<comment type="similarity">
    <text evidence="3">Belongs to the NMT1/THI5 family.</text>
</comment>
<proteinExistence type="inferred from homology"/>
<dbReference type="SUPFAM" id="SSF55073">
    <property type="entry name" value="Nucleotide cyclase"/>
    <property type="match status" value="1"/>
</dbReference>
<evidence type="ECO:0000256" key="4">
    <source>
        <dbReference type="ARBA" id="ARBA00011738"/>
    </source>
</evidence>
<feature type="transmembrane region" description="Helical" evidence="12">
    <location>
        <begin position="324"/>
        <end position="346"/>
    </location>
</feature>
<comment type="caution">
    <text evidence="15">The sequence shown here is derived from an EMBL/GenBank/DDBJ whole genome shotgun (WGS) entry which is preliminary data.</text>
</comment>
<evidence type="ECO:0000256" key="6">
    <source>
        <dbReference type="ARBA" id="ARBA00022723"/>
    </source>
</evidence>
<dbReference type="OrthoDB" id="9180959at2"/>
<evidence type="ECO:0000256" key="2">
    <source>
        <dbReference type="ARBA" id="ARBA00004948"/>
    </source>
</evidence>
<reference evidence="15 16" key="1">
    <citation type="submission" date="2016-09" db="EMBL/GenBank/DDBJ databases">
        <title>Photobacterium proteolyticum sp. nov. a protease producing bacterium isolated from ocean sediments of Laizhou Bay.</title>
        <authorList>
            <person name="Li Y."/>
        </authorList>
    </citation>
    <scope>NUCLEOTIDE SEQUENCE [LARGE SCALE GENOMIC DNA]</scope>
    <source>
        <strain evidence="15 16">13-12</strain>
    </source>
</reference>
<keyword evidence="5" id="KW-0808">Transferase</keyword>
<dbReference type="GO" id="GO:0009228">
    <property type="term" value="P:thiamine biosynthetic process"/>
    <property type="evidence" value="ECO:0007669"/>
    <property type="project" value="UniProtKB-KW"/>
</dbReference>
<evidence type="ECO:0000256" key="10">
    <source>
        <dbReference type="ARBA" id="ARBA00033171"/>
    </source>
</evidence>
<evidence type="ECO:0000256" key="1">
    <source>
        <dbReference type="ARBA" id="ARBA00003469"/>
    </source>
</evidence>
<evidence type="ECO:0000313" key="15">
    <source>
        <dbReference type="EMBL" id="OLQ75996.1"/>
    </source>
</evidence>
<protein>
    <recommendedName>
        <fullName evidence="10">Thiamine pyrimidine synthase</fullName>
    </recommendedName>
</protein>
<dbReference type="Pfam" id="PF00990">
    <property type="entry name" value="GGDEF"/>
    <property type="match status" value="1"/>
</dbReference>
<dbReference type="Pfam" id="PF09084">
    <property type="entry name" value="NMT1"/>
    <property type="match status" value="1"/>
</dbReference>
<dbReference type="InterPro" id="IPR000160">
    <property type="entry name" value="GGDEF_dom"/>
</dbReference>
<feature type="signal peptide" evidence="13">
    <location>
        <begin position="1"/>
        <end position="22"/>
    </location>
</feature>
<feature type="domain" description="GGDEF" evidence="14">
    <location>
        <begin position="398"/>
        <end position="529"/>
    </location>
</feature>
<dbReference type="Gene3D" id="3.30.70.270">
    <property type="match status" value="1"/>
</dbReference>
<dbReference type="EMBL" id="MJIL01000069">
    <property type="protein sequence ID" value="OLQ75996.1"/>
    <property type="molecule type" value="Genomic_DNA"/>
</dbReference>
<keyword evidence="8" id="KW-0784">Thiamine biosynthesis</keyword>
<organism evidence="15 16">
    <name type="scientific">Photobacterium proteolyticum</name>
    <dbReference type="NCBI Taxonomy" id="1903952"/>
    <lineage>
        <taxon>Bacteria</taxon>
        <taxon>Pseudomonadati</taxon>
        <taxon>Pseudomonadota</taxon>
        <taxon>Gammaproteobacteria</taxon>
        <taxon>Vibrionales</taxon>
        <taxon>Vibrionaceae</taxon>
        <taxon>Photobacterium</taxon>
    </lineage>
</organism>
<comment type="pathway">
    <text evidence="2">Cofactor biosynthesis; thiamine diphosphate biosynthesis.</text>
</comment>
<evidence type="ECO:0000256" key="8">
    <source>
        <dbReference type="ARBA" id="ARBA00022977"/>
    </source>
</evidence>
<dbReference type="InterPro" id="IPR029787">
    <property type="entry name" value="Nucleotide_cyclase"/>
</dbReference>
<name>A0A1Q9GN26_9GAMM</name>
<evidence type="ECO:0000256" key="12">
    <source>
        <dbReference type="SAM" id="Phobius"/>
    </source>
</evidence>
<keyword evidence="6" id="KW-0479">Metal-binding</keyword>
<gene>
    <name evidence="15" type="ORF">BIT28_18425</name>
</gene>
<dbReference type="GO" id="GO:0016740">
    <property type="term" value="F:transferase activity"/>
    <property type="evidence" value="ECO:0007669"/>
    <property type="project" value="UniProtKB-KW"/>
</dbReference>
<evidence type="ECO:0000256" key="7">
    <source>
        <dbReference type="ARBA" id="ARBA00022898"/>
    </source>
</evidence>
<dbReference type="SMART" id="SM00267">
    <property type="entry name" value="GGDEF"/>
    <property type="match status" value="1"/>
</dbReference>
<feature type="chain" id="PRO_5012638561" description="Thiamine pyrimidine synthase" evidence="13">
    <location>
        <begin position="23"/>
        <end position="529"/>
    </location>
</feature>
<sequence>MKKILSLLISVYLMILAMPAAALESVSLQLRWLHQAQFAGFYMAKEKGFYHDAGLDVSIKAGGNNKVPIKEVLDRKAEFGVGNTEVLVAYGHGFPLTALAAIFQNSPSVLVAKANRDIQTIHDLVGKRVMMFSGTEDAELIVLLSRNNIALSDLEQVTTSANIDDLLSDQVDVFNGYLTNEPFYLQEHGEQALIFSPAEYGINFYSDVIFTHQGFAESNPETVERFLSASLQGWYYALTHIEETLDIIEQHYHPQKSRANLAYELETAAQLIMPELIEIGHMNPNRWQTIADELAKLNIIPNTAIDSHFLYPLRTELTWQDIKLWIQLGALLLFVTSLAAGYFSYVNRQLKLEISRRIEAEKKAEEMARKDTLTGIANRYALIEELHRVVNGIKPQQANPALLFIDLDDFKRVNDTYGHHAGDRVLQQFCFRVDALLTDGQSFFARLAGDEFVILLNTTSESDARELVEEISSVARKKFTVGPHKIQIGASVGITFYRQGDTPDYFLSRADNIMYQNKRRSQKERFETV</sequence>
<evidence type="ECO:0000256" key="5">
    <source>
        <dbReference type="ARBA" id="ARBA00022679"/>
    </source>
</evidence>
<dbReference type="InterPro" id="IPR015168">
    <property type="entry name" value="SsuA/THI5"/>
</dbReference>
<evidence type="ECO:0000256" key="3">
    <source>
        <dbReference type="ARBA" id="ARBA00009406"/>
    </source>
</evidence>
<dbReference type="PANTHER" id="PTHR31528:SF1">
    <property type="entry name" value="4-AMINO-5-HYDROXYMETHYL-2-METHYLPYRIMIDINE PHOSPHATE SYNTHASE THI11-RELATED"/>
    <property type="match status" value="1"/>
</dbReference>
<dbReference type="CDD" id="cd01949">
    <property type="entry name" value="GGDEF"/>
    <property type="match status" value="1"/>
</dbReference>
<evidence type="ECO:0000259" key="14">
    <source>
        <dbReference type="PROSITE" id="PS50887"/>
    </source>
</evidence>
<dbReference type="STRING" id="1903952.BIT28_18425"/>
<dbReference type="AlphaFoldDB" id="A0A1Q9GN26"/>
<keyword evidence="12" id="KW-1133">Transmembrane helix</keyword>
<dbReference type="PANTHER" id="PTHR31528">
    <property type="entry name" value="4-AMINO-5-HYDROXYMETHYL-2-METHYLPYRIMIDINE PHOSPHATE SYNTHASE THI11-RELATED"/>
    <property type="match status" value="1"/>
</dbReference>
<evidence type="ECO:0000256" key="13">
    <source>
        <dbReference type="SAM" id="SignalP"/>
    </source>
</evidence>
<comment type="subunit">
    <text evidence="4">Homodimer.</text>
</comment>
<keyword evidence="13" id="KW-0732">Signal</keyword>
<dbReference type="NCBIfam" id="TIGR00254">
    <property type="entry name" value="GGDEF"/>
    <property type="match status" value="1"/>
</dbReference>
<evidence type="ECO:0000313" key="16">
    <source>
        <dbReference type="Proteomes" id="UP000186905"/>
    </source>
</evidence>
<dbReference type="InterPro" id="IPR043128">
    <property type="entry name" value="Rev_trsase/Diguanyl_cyclase"/>
</dbReference>
<comment type="function">
    <text evidence="1">Responsible for the formation of the pyrimidine heterocycle in the thiamine biosynthesis pathway. Catalyzes the formation of hydroxymethylpyrimidine phosphate (HMP-P) from histidine and pyridoxal phosphate (PLP). The protein uses PLP and the active site histidine to form HMP-P, generating an inactive enzyme. The enzyme can only undergo a single turnover, which suggests it is a suicide enzyme.</text>
</comment>
<dbReference type="Proteomes" id="UP000186905">
    <property type="component" value="Unassembled WGS sequence"/>
</dbReference>